<dbReference type="EMBL" id="LT618793">
    <property type="protein sequence ID" value="SCQ79701.1"/>
    <property type="molecule type" value="Genomic_DNA"/>
</dbReference>
<evidence type="ECO:0000313" key="4">
    <source>
        <dbReference type="Proteomes" id="UP000250080"/>
    </source>
</evidence>
<dbReference type="RefSeq" id="WP_085763865.1">
    <property type="nucleotide sequence ID" value="NZ_CP018002.1"/>
</dbReference>
<dbReference type="EMBL" id="LT618794">
    <property type="protein sequence ID" value="SCQ83145.1"/>
    <property type="molecule type" value="Genomic_DNA"/>
</dbReference>
<protein>
    <submittedName>
        <fullName evidence="2">Probable antirepressor protein (Ant)</fullName>
    </submittedName>
</protein>
<proteinExistence type="predicted"/>
<sequence length="258" mass="28876">MNLVRIPFYGTAINAVQTDDGVHVVLRPTCEALGLDYSGQRQRLRRQPWATEGMTPTVGADGKRRELLAVDRRTFTMWLATIDASRLKSDAARDLLAKFQIEAADVLDRYFHEGGAINPRASEHQVNALILQARMQMELCQAAKGLIRPEHLEARARVVLARGLGEHAELDPADRPLYAQDFLKAKNLSNEKLRSIAGAFGKRLKAAYITSHGEPPKKYPLNVSNGQVREVNAYTEADRPLMEQVWTRYYDPQGVLAA</sequence>
<evidence type="ECO:0000259" key="1">
    <source>
        <dbReference type="Pfam" id="PF10547"/>
    </source>
</evidence>
<name>A0A509MEE8_9ACTN</name>
<dbReference type="Proteomes" id="UP000250080">
    <property type="component" value="Chromosome II"/>
</dbReference>
<dbReference type="InterPro" id="IPR018875">
    <property type="entry name" value="Antirepressor_Ant_N"/>
</dbReference>
<accession>A0A509MEE8</accession>
<dbReference type="PRINTS" id="PR01994">
    <property type="entry name" value="ANTIREPRESSR"/>
</dbReference>
<dbReference type="Pfam" id="PF10547">
    <property type="entry name" value="P22_AR_N"/>
    <property type="match status" value="1"/>
</dbReference>
<feature type="domain" description="Antirepressor protein ant N-terminal" evidence="1">
    <location>
        <begin position="5"/>
        <end position="116"/>
    </location>
</feature>
<evidence type="ECO:0000313" key="2">
    <source>
        <dbReference type="EMBL" id="SCQ79701.1"/>
    </source>
</evidence>
<organism evidence="2 4">
    <name type="scientific">Propionibacterium freudenreichii</name>
    <dbReference type="NCBI Taxonomy" id="1744"/>
    <lineage>
        <taxon>Bacteria</taxon>
        <taxon>Bacillati</taxon>
        <taxon>Actinomycetota</taxon>
        <taxon>Actinomycetes</taxon>
        <taxon>Propionibacteriales</taxon>
        <taxon>Propionibacteriaceae</taxon>
        <taxon>Propionibacterium</taxon>
    </lineage>
</organism>
<dbReference type="AlphaFoldDB" id="A0A509MEE8"/>
<dbReference type="Proteomes" id="UP000250080">
    <property type="component" value="Chromosome I"/>
</dbReference>
<reference evidence="2 4" key="1">
    <citation type="submission" date="2016-09" db="EMBL/GenBank/DDBJ databases">
        <authorList>
            <person name="Laine KS P."/>
        </authorList>
    </citation>
    <scope>NUCLEOTIDE SEQUENCE [LARGE SCALE GENOMIC DNA]</scope>
    <source>
        <strain evidence="2">PFRJS-23</strain>
    </source>
</reference>
<gene>
    <name evidence="3" type="ORF">PFR_JS23-PH_2</name>
    <name evidence="2" type="ORF">PFR_JS23_1461</name>
</gene>
<evidence type="ECO:0000313" key="3">
    <source>
        <dbReference type="EMBL" id="SCQ83145.1"/>
    </source>
</evidence>